<dbReference type="InterPro" id="IPR015421">
    <property type="entry name" value="PyrdxlP-dep_Trfase_major"/>
</dbReference>
<evidence type="ECO:0000256" key="7">
    <source>
        <dbReference type="RuleBase" id="RU000382"/>
    </source>
</evidence>
<dbReference type="GO" id="GO:0019752">
    <property type="term" value="P:carboxylic acid metabolic process"/>
    <property type="evidence" value="ECO:0007669"/>
    <property type="project" value="InterPro"/>
</dbReference>
<keyword evidence="4 6" id="KW-0663">Pyridoxal phosphate</keyword>
<feature type="modified residue" description="N6-(pyridoxal phosphate)lysine" evidence="6">
    <location>
        <position position="305"/>
    </location>
</feature>
<keyword evidence="9" id="KW-1185">Reference proteome</keyword>
<dbReference type="AlphaFoldDB" id="C5LVH2"/>
<comment type="cofactor">
    <cofactor evidence="1 6 7">
        <name>pyridoxal 5'-phosphate</name>
        <dbReference type="ChEBI" id="CHEBI:597326"/>
    </cofactor>
</comment>
<dbReference type="EMBL" id="GG685894">
    <property type="protein sequence ID" value="EEQ99259.1"/>
    <property type="molecule type" value="Genomic_DNA"/>
</dbReference>
<dbReference type="Proteomes" id="UP000007800">
    <property type="component" value="Unassembled WGS sequence"/>
</dbReference>
<dbReference type="RefSeq" id="XP_002766542.1">
    <property type="nucleotide sequence ID" value="XM_002766496.1"/>
</dbReference>
<dbReference type="Pfam" id="PF00282">
    <property type="entry name" value="Pyridoxal_deC"/>
    <property type="match status" value="1"/>
</dbReference>
<proteinExistence type="inferred from homology"/>
<keyword evidence="3" id="KW-0210">Decarboxylase</keyword>
<dbReference type="Gene3D" id="3.40.640.10">
    <property type="entry name" value="Type I PLP-dependent aspartate aminotransferase-like (Major domain)"/>
    <property type="match status" value="1"/>
</dbReference>
<reference evidence="8 9" key="1">
    <citation type="submission" date="2008-07" db="EMBL/GenBank/DDBJ databases">
        <authorList>
            <person name="El-Sayed N."/>
            <person name="Caler E."/>
            <person name="Inman J."/>
            <person name="Amedeo P."/>
            <person name="Hass B."/>
            <person name="Wortman J."/>
        </authorList>
    </citation>
    <scope>NUCLEOTIDE SEQUENCE [LARGE SCALE GENOMIC DNA]</scope>
    <source>
        <strain evidence="9">ATCC 50983 / TXsc</strain>
    </source>
</reference>
<dbReference type="PANTHER" id="PTHR45677">
    <property type="entry name" value="GLUTAMATE DECARBOXYLASE-RELATED"/>
    <property type="match status" value="1"/>
</dbReference>
<dbReference type="InterPro" id="IPR002129">
    <property type="entry name" value="PyrdxlP-dep_de-COase"/>
</dbReference>
<evidence type="ECO:0000256" key="2">
    <source>
        <dbReference type="ARBA" id="ARBA00009533"/>
    </source>
</evidence>
<dbReference type="InterPro" id="IPR021115">
    <property type="entry name" value="Pyridoxal-P_BS"/>
</dbReference>
<dbReference type="Gene3D" id="3.90.1150.170">
    <property type="match status" value="1"/>
</dbReference>
<evidence type="ECO:0000313" key="9">
    <source>
        <dbReference type="Proteomes" id="UP000007800"/>
    </source>
</evidence>
<comment type="similarity">
    <text evidence="2 7">Belongs to the group II decarboxylase family.</text>
</comment>
<protein>
    <submittedName>
        <fullName evidence="8">Cysteine sulfinic acid decarboxylase, putative</fullName>
    </submittedName>
</protein>
<keyword evidence="5 7" id="KW-0456">Lyase</keyword>
<dbReference type="InterPro" id="IPR015424">
    <property type="entry name" value="PyrdxlP-dep_Trfase"/>
</dbReference>
<name>C5LVH2_PERM5</name>
<evidence type="ECO:0000256" key="1">
    <source>
        <dbReference type="ARBA" id="ARBA00001933"/>
    </source>
</evidence>
<evidence type="ECO:0000256" key="5">
    <source>
        <dbReference type="ARBA" id="ARBA00023239"/>
    </source>
</evidence>
<dbReference type="GO" id="GO:0005737">
    <property type="term" value="C:cytoplasm"/>
    <property type="evidence" value="ECO:0007669"/>
    <property type="project" value="TreeGrafter"/>
</dbReference>
<evidence type="ECO:0000256" key="4">
    <source>
        <dbReference type="ARBA" id="ARBA00022898"/>
    </source>
</evidence>
<dbReference type="PROSITE" id="PS00392">
    <property type="entry name" value="DDC_GAD_HDC_YDC"/>
    <property type="match status" value="1"/>
</dbReference>
<dbReference type="OrthoDB" id="415263at2759"/>
<dbReference type="PANTHER" id="PTHR45677:SF8">
    <property type="entry name" value="CYSTEINE SULFINIC ACID DECARBOXYLASE"/>
    <property type="match status" value="1"/>
</dbReference>
<sequence length="603" mass="67507">MPVVGEDAEIFDRVIAMLKKYLELAEDREEKVIDFKEPREIDEIMRGCGCDLSLEDGKRVGAEAIISACAATLRLSARTGHPQFFNTLFGRSDVCGVVGEMLTVACNTSAYTFEIAPVFVMVEASVIDKTVQLLGFEPGTSEGLFVPGGSIANLYGLQLARFFKFPEVKHKGIYAIKGALVGYCSEASHYSYKKAAHLMGIGEDNIKEIAIDGRGKMVVDELTKRIENDIAAGLQPLFVGATAGTTVWGSFDELTSLRAVCDKYGLWLHVDAAWGGAALLASTVTRDRLLRGVEKVDSFCWNPHKMVGVPLQCSMIVHRKGRGLLHSCNGTQAPYLFQKEKLFGEMDRGDWTIQCGRRPDAFKIWLAWKHIGDEALGRRVEWAIELSRYAAEIINTSTGRFCGRFELHHEPEYANVCFWYLPPSLKHLKPARGLLTPDEAAALSQVIPYCKSRMQELGLAMITFTGEYNFFRWTFANPRSVTREDIELSPFGNFLILTFEAPRKATNDDVCLPVPPSTDIVDGHWMSTLRLPKKFLPAPRENSKSMFSFNCYHIHGEEEERKYFAAFPDTSDEVTPDFHRLQYFKDLPDDAVFGAEGIKQLRA</sequence>
<gene>
    <name evidence="8" type="ORF">Pmar_PMAR013312</name>
</gene>
<evidence type="ECO:0000256" key="6">
    <source>
        <dbReference type="PIRSR" id="PIRSR602129-50"/>
    </source>
</evidence>
<evidence type="ECO:0000256" key="3">
    <source>
        <dbReference type="ARBA" id="ARBA00022793"/>
    </source>
</evidence>
<dbReference type="GO" id="GO:0030170">
    <property type="term" value="F:pyridoxal phosphate binding"/>
    <property type="evidence" value="ECO:0007669"/>
    <property type="project" value="InterPro"/>
</dbReference>
<dbReference type="GO" id="GO:0016831">
    <property type="term" value="F:carboxy-lyase activity"/>
    <property type="evidence" value="ECO:0007669"/>
    <property type="project" value="UniProtKB-KW"/>
</dbReference>
<organism evidence="9">
    <name type="scientific">Perkinsus marinus (strain ATCC 50983 / TXsc)</name>
    <dbReference type="NCBI Taxonomy" id="423536"/>
    <lineage>
        <taxon>Eukaryota</taxon>
        <taxon>Sar</taxon>
        <taxon>Alveolata</taxon>
        <taxon>Perkinsozoa</taxon>
        <taxon>Perkinsea</taxon>
        <taxon>Perkinsida</taxon>
        <taxon>Perkinsidae</taxon>
        <taxon>Perkinsus</taxon>
    </lineage>
</organism>
<dbReference type="InParanoid" id="C5LVH2"/>
<accession>C5LVH2</accession>
<evidence type="ECO:0000313" key="8">
    <source>
        <dbReference type="EMBL" id="EEQ99259.1"/>
    </source>
</evidence>
<dbReference type="SUPFAM" id="SSF53383">
    <property type="entry name" value="PLP-dependent transferases"/>
    <property type="match status" value="1"/>
</dbReference>
<dbReference type="GeneID" id="9045113"/>